<comment type="caution">
    <text evidence="2">The sequence shown here is derived from an EMBL/GenBank/DDBJ whole genome shotgun (WGS) entry which is preliminary data.</text>
</comment>
<feature type="compositionally biased region" description="Basic and acidic residues" evidence="1">
    <location>
        <begin position="55"/>
        <end position="75"/>
    </location>
</feature>
<feature type="region of interest" description="Disordered" evidence="1">
    <location>
        <begin position="1"/>
        <end position="75"/>
    </location>
</feature>
<organism evidence="2 3">
    <name type="scientific">Cinchona calisaya</name>
    <dbReference type="NCBI Taxonomy" id="153742"/>
    <lineage>
        <taxon>Eukaryota</taxon>
        <taxon>Viridiplantae</taxon>
        <taxon>Streptophyta</taxon>
        <taxon>Embryophyta</taxon>
        <taxon>Tracheophyta</taxon>
        <taxon>Spermatophyta</taxon>
        <taxon>Magnoliopsida</taxon>
        <taxon>eudicotyledons</taxon>
        <taxon>Gunneridae</taxon>
        <taxon>Pentapetalae</taxon>
        <taxon>asterids</taxon>
        <taxon>lamiids</taxon>
        <taxon>Gentianales</taxon>
        <taxon>Rubiaceae</taxon>
        <taxon>Cinchonoideae</taxon>
        <taxon>Cinchoneae</taxon>
        <taxon>Cinchona</taxon>
    </lineage>
</organism>
<evidence type="ECO:0000313" key="3">
    <source>
        <dbReference type="Proteomes" id="UP001630127"/>
    </source>
</evidence>
<dbReference type="Proteomes" id="UP001630127">
    <property type="component" value="Unassembled WGS sequence"/>
</dbReference>
<feature type="compositionally biased region" description="Basic and acidic residues" evidence="1">
    <location>
        <begin position="10"/>
        <end position="33"/>
    </location>
</feature>
<evidence type="ECO:0000256" key="1">
    <source>
        <dbReference type="SAM" id="MobiDB-lite"/>
    </source>
</evidence>
<protein>
    <submittedName>
        <fullName evidence="2">Uncharacterized protein</fullName>
    </submittedName>
</protein>
<accession>A0ABD2YTN8</accession>
<sequence length="102" mass="11544">MVTRKRGLREKRSDGDGKDGREKEKEKGKRKEPSTFNFNLPKGDLSYETATDLRGLGDETTTPRDGQDGEASKGDIKLKKTQCVGYWTSKNYKLDVYHQTNG</sequence>
<dbReference type="EMBL" id="JBJUIK010000012">
    <property type="protein sequence ID" value="KAL3510308.1"/>
    <property type="molecule type" value="Genomic_DNA"/>
</dbReference>
<reference evidence="2 3" key="1">
    <citation type="submission" date="2024-11" db="EMBL/GenBank/DDBJ databases">
        <title>A near-complete genome assembly of Cinchona calisaya.</title>
        <authorList>
            <person name="Lian D.C."/>
            <person name="Zhao X.W."/>
            <person name="Wei L."/>
        </authorList>
    </citation>
    <scope>NUCLEOTIDE SEQUENCE [LARGE SCALE GENOMIC DNA]</scope>
    <source>
        <tissue evidence="2">Nenye</tissue>
    </source>
</reference>
<evidence type="ECO:0000313" key="2">
    <source>
        <dbReference type="EMBL" id="KAL3510308.1"/>
    </source>
</evidence>
<name>A0ABD2YTN8_9GENT</name>
<dbReference type="AlphaFoldDB" id="A0ABD2YTN8"/>
<keyword evidence="3" id="KW-1185">Reference proteome</keyword>
<proteinExistence type="predicted"/>
<gene>
    <name evidence="2" type="ORF">ACH5RR_029709</name>
</gene>